<protein>
    <submittedName>
        <fullName evidence="1">Uncharacterized protein</fullName>
    </submittedName>
</protein>
<sequence length="230" mass="25736">MNCPDCDSPELKINFKNGVADCPVCKYHANIGVLGEALGLLKDADGKSWNFSIQNGRSNLISVGGHTVGKVCFAEDSSIRLDIFESDVAWRLVIFFKEVFGEKTHIKVHTTCADLDLSCPVCTHSNDYFLRERDGRVVCGHCNSFSTELHGYLVSCLRNAGYFVPAQPASAFTIFTKKWIFDPVPLARFEDREGQFTLRPVDNRTLVFVALQRLIDSLKLSENVIVLNRI</sequence>
<accession>A0A0G1HQ63</accession>
<gene>
    <name evidence="1" type="ORF">UW41_C0012G0013</name>
</gene>
<dbReference type="STRING" id="1618392.UW41_C0012G0013"/>
<dbReference type="EMBL" id="LCIE01000012">
    <property type="protein sequence ID" value="KKT49075.1"/>
    <property type="molecule type" value="Genomic_DNA"/>
</dbReference>
<comment type="caution">
    <text evidence="1">The sequence shown here is derived from an EMBL/GenBank/DDBJ whole genome shotgun (WGS) entry which is preliminary data.</text>
</comment>
<dbReference type="Proteomes" id="UP000034172">
    <property type="component" value="Unassembled WGS sequence"/>
</dbReference>
<organism evidence="1 2">
    <name type="scientific">Candidatus Collierbacteria bacterium GW2011_GWC2_44_18</name>
    <dbReference type="NCBI Taxonomy" id="1618392"/>
    <lineage>
        <taxon>Bacteria</taxon>
        <taxon>Candidatus Collieribacteriota</taxon>
    </lineage>
</organism>
<reference evidence="1 2" key="1">
    <citation type="journal article" date="2015" name="Nature">
        <title>rRNA introns, odd ribosomes, and small enigmatic genomes across a large radiation of phyla.</title>
        <authorList>
            <person name="Brown C.T."/>
            <person name="Hug L.A."/>
            <person name="Thomas B.C."/>
            <person name="Sharon I."/>
            <person name="Castelle C.J."/>
            <person name="Singh A."/>
            <person name="Wilkins M.J."/>
            <person name="Williams K.H."/>
            <person name="Banfield J.F."/>
        </authorList>
    </citation>
    <scope>NUCLEOTIDE SEQUENCE [LARGE SCALE GENOMIC DNA]</scope>
</reference>
<evidence type="ECO:0000313" key="2">
    <source>
        <dbReference type="Proteomes" id="UP000034172"/>
    </source>
</evidence>
<evidence type="ECO:0000313" key="1">
    <source>
        <dbReference type="EMBL" id="KKT49075.1"/>
    </source>
</evidence>
<proteinExistence type="predicted"/>
<dbReference type="AlphaFoldDB" id="A0A0G1HQ63"/>
<name>A0A0G1HQ63_9BACT</name>